<dbReference type="GO" id="GO:0015833">
    <property type="term" value="P:peptide transport"/>
    <property type="evidence" value="ECO:0007669"/>
    <property type="project" value="TreeGrafter"/>
</dbReference>
<organism evidence="3 5">
    <name type="scientific">Actinotignum urinale</name>
    <dbReference type="NCBI Taxonomy" id="190146"/>
    <lineage>
        <taxon>Bacteria</taxon>
        <taxon>Bacillati</taxon>
        <taxon>Actinomycetota</taxon>
        <taxon>Actinomycetes</taxon>
        <taxon>Actinomycetales</taxon>
        <taxon>Actinomycetaceae</taxon>
        <taxon>Actinotignum</taxon>
    </lineage>
</organism>
<gene>
    <name evidence="3" type="ORF">R6G80_05340</name>
    <name evidence="2" type="ORF">R6G86_02810</name>
</gene>
<dbReference type="InterPro" id="IPR039424">
    <property type="entry name" value="SBP_5"/>
</dbReference>
<dbReference type="PANTHER" id="PTHR30290">
    <property type="entry name" value="PERIPLASMIC BINDING COMPONENT OF ABC TRANSPORTER"/>
    <property type="match status" value="1"/>
</dbReference>
<dbReference type="AlphaFoldDB" id="A0AAW9HYQ6"/>
<sequence length="541" mass="60535">MSIRSYFPPLRRNSSTIIFLGFLLSITLLLTSCAFHRAGENTVSAQPAPLATGQPAKGGTIRAAVAYTDTNLNPDTATSTLAVSANWHVVEGLYELDMHTHHPYRGLAKADSLKKVSDTEYEVTIRKNPKFSTGKPVTMHDIVASFERSLKPNNVYHSLLNFIDKVEAKDDTTLTIHLNRPFTLMKQRLALVKITPASQSEEERNTKPIGSGPWAYDSISPTSITFRPNEHYSGIYPATADRMEWLLLKDSTARATAFEKKHVDVMESVPGKIETQLKNTGATIKSVQGFNAPFLMFNTRKTPFNDARVRQAFFYAINTKKLIEKDMDSTASPTTSLLPQTHKNHHRASNIYTYDPDKARELLAQAGVHHLSVTLLASDHPWISALVRDITHDLEAVGITVSVDTKPSEAIYSSETDIENPTYDVVLAPGDPSVFGTDPDLMMNWWYGDNMWTQKRTGWKASPKFDELHKILRLASTKQNEEQQEEWNKALNIISEEVPLYPLFHRHMVTAFRDDKVTNFAPISSSGLTFVNAGADGEKEK</sequence>
<dbReference type="Proteomes" id="UP001281731">
    <property type="component" value="Unassembled WGS sequence"/>
</dbReference>
<evidence type="ECO:0000313" key="2">
    <source>
        <dbReference type="EMBL" id="MDY5132677.1"/>
    </source>
</evidence>
<proteinExistence type="predicted"/>
<dbReference type="EMBL" id="JAWNGC010000005">
    <property type="protein sequence ID" value="MDY5155149.1"/>
    <property type="molecule type" value="Genomic_DNA"/>
</dbReference>
<dbReference type="EMBL" id="JAWNGA010000003">
    <property type="protein sequence ID" value="MDY5132677.1"/>
    <property type="molecule type" value="Genomic_DNA"/>
</dbReference>
<dbReference type="GO" id="GO:1904680">
    <property type="term" value="F:peptide transmembrane transporter activity"/>
    <property type="evidence" value="ECO:0007669"/>
    <property type="project" value="TreeGrafter"/>
</dbReference>
<dbReference type="SUPFAM" id="SSF53850">
    <property type="entry name" value="Periplasmic binding protein-like II"/>
    <property type="match status" value="1"/>
</dbReference>
<evidence type="ECO:0000313" key="5">
    <source>
        <dbReference type="Proteomes" id="UP001281731"/>
    </source>
</evidence>
<dbReference type="Proteomes" id="UP001275049">
    <property type="component" value="Unassembled WGS sequence"/>
</dbReference>
<dbReference type="InterPro" id="IPR030678">
    <property type="entry name" value="Peptide/Ni-bd"/>
</dbReference>
<dbReference type="RefSeq" id="WP_022866144.1">
    <property type="nucleotide sequence ID" value="NZ_CP126967.1"/>
</dbReference>
<protein>
    <submittedName>
        <fullName evidence="3">ABC transporter substrate-binding protein</fullName>
    </submittedName>
</protein>
<dbReference type="GO" id="GO:0043190">
    <property type="term" value="C:ATP-binding cassette (ABC) transporter complex"/>
    <property type="evidence" value="ECO:0007669"/>
    <property type="project" value="InterPro"/>
</dbReference>
<dbReference type="Gene3D" id="3.90.76.10">
    <property type="entry name" value="Dipeptide-binding Protein, Domain 1"/>
    <property type="match status" value="1"/>
</dbReference>
<evidence type="ECO:0000313" key="3">
    <source>
        <dbReference type="EMBL" id="MDY5155149.1"/>
    </source>
</evidence>
<dbReference type="PROSITE" id="PS51257">
    <property type="entry name" value="PROKAR_LIPOPROTEIN"/>
    <property type="match status" value="1"/>
</dbReference>
<accession>A0AAW9HYQ6</accession>
<dbReference type="GO" id="GO:0042597">
    <property type="term" value="C:periplasmic space"/>
    <property type="evidence" value="ECO:0007669"/>
    <property type="project" value="UniProtKB-ARBA"/>
</dbReference>
<comment type="caution">
    <text evidence="3">The sequence shown here is derived from an EMBL/GenBank/DDBJ whole genome shotgun (WGS) entry which is preliminary data.</text>
</comment>
<feature type="domain" description="Solute-binding protein family 5" evidence="1">
    <location>
        <begin position="114"/>
        <end position="450"/>
    </location>
</feature>
<name>A0AAW9HYQ6_9ACTO</name>
<dbReference type="PIRSF" id="PIRSF002741">
    <property type="entry name" value="MppA"/>
    <property type="match status" value="1"/>
</dbReference>
<reference evidence="3 4" key="1">
    <citation type="submission" date="2023-10" db="EMBL/GenBank/DDBJ databases">
        <title>Whole Genome based description of the genera Actinobaculum and Actinotignum reveals a complex phylogenetic relationship within the species included in the genus Actinotignum.</title>
        <authorList>
            <person name="Jensen C.S."/>
            <person name="Dargis R."/>
            <person name="Kemp M."/>
            <person name="Christensen J.J."/>
        </authorList>
    </citation>
    <scope>NUCLEOTIDE SEQUENCE</scope>
    <source>
        <strain evidence="3">SLA_B511</strain>
        <strain evidence="2 4">SLA_B974</strain>
    </source>
</reference>
<dbReference type="Pfam" id="PF00496">
    <property type="entry name" value="SBP_bac_5"/>
    <property type="match status" value="1"/>
</dbReference>
<evidence type="ECO:0000259" key="1">
    <source>
        <dbReference type="Pfam" id="PF00496"/>
    </source>
</evidence>
<dbReference type="InterPro" id="IPR000914">
    <property type="entry name" value="SBP_5_dom"/>
</dbReference>
<keyword evidence="4" id="KW-1185">Reference proteome</keyword>
<evidence type="ECO:0000313" key="4">
    <source>
        <dbReference type="Proteomes" id="UP001275049"/>
    </source>
</evidence>
<dbReference type="Gene3D" id="3.40.190.10">
    <property type="entry name" value="Periplasmic binding protein-like II"/>
    <property type="match status" value="1"/>
</dbReference>
<dbReference type="Gene3D" id="3.10.105.10">
    <property type="entry name" value="Dipeptide-binding Protein, Domain 3"/>
    <property type="match status" value="1"/>
</dbReference>
<dbReference type="CDD" id="cd00995">
    <property type="entry name" value="PBP2_NikA_DppA_OppA_like"/>
    <property type="match status" value="1"/>
</dbReference>